<comment type="caution">
    <text evidence="2">The sequence shown here is derived from an EMBL/GenBank/DDBJ whole genome shotgun (WGS) entry which is preliminary data.</text>
</comment>
<proteinExistence type="predicted"/>
<name>A0A645BY08_9ZZZZ</name>
<evidence type="ECO:0000256" key="1">
    <source>
        <dbReference type="SAM" id="Coils"/>
    </source>
</evidence>
<accession>A0A645BY08</accession>
<reference evidence="2" key="1">
    <citation type="submission" date="2019-08" db="EMBL/GenBank/DDBJ databases">
        <authorList>
            <person name="Kucharzyk K."/>
            <person name="Murdoch R.W."/>
            <person name="Higgins S."/>
            <person name="Loffler F."/>
        </authorList>
    </citation>
    <scope>NUCLEOTIDE SEQUENCE</scope>
</reference>
<feature type="coiled-coil region" evidence="1">
    <location>
        <begin position="48"/>
        <end position="75"/>
    </location>
</feature>
<organism evidence="2">
    <name type="scientific">bioreactor metagenome</name>
    <dbReference type="NCBI Taxonomy" id="1076179"/>
    <lineage>
        <taxon>unclassified sequences</taxon>
        <taxon>metagenomes</taxon>
        <taxon>ecological metagenomes</taxon>
    </lineage>
</organism>
<gene>
    <name evidence="2" type="ORF">SDC9_116936</name>
</gene>
<keyword evidence="1" id="KW-0175">Coiled coil</keyword>
<protein>
    <submittedName>
        <fullName evidence="2">Uncharacterized protein</fullName>
    </submittedName>
</protein>
<dbReference type="EMBL" id="VSSQ01023200">
    <property type="protein sequence ID" value="MPM69988.1"/>
    <property type="molecule type" value="Genomic_DNA"/>
</dbReference>
<sequence>MKATKGNKVYTIDETQKAMYQAQGYDIVDEEGKIIQYGAGKTVSYEEYKALEEKITKLTTENKKLKDEIKELKKGAN</sequence>
<dbReference type="AlphaFoldDB" id="A0A645BY08"/>
<evidence type="ECO:0000313" key="2">
    <source>
        <dbReference type="EMBL" id="MPM69988.1"/>
    </source>
</evidence>
<dbReference type="SUPFAM" id="SSF75704">
    <property type="entry name" value="Mitotic arrest deficient-like 1, Mad1"/>
    <property type="match status" value="1"/>
</dbReference>